<feature type="chain" id="PRO_5022020100" evidence="2">
    <location>
        <begin position="28"/>
        <end position="270"/>
    </location>
</feature>
<organism evidence="4 5">
    <name type="scientific">Pseudonocardia kunmingensis</name>
    <dbReference type="NCBI Taxonomy" id="630975"/>
    <lineage>
        <taxon>Bacteria</taxon>
        <taxon>Bacillati</taxon>
        <taxon>Actinomycetota</taxon>
        <taxon>Actinomycetes</taxon>
        <taxon>Pseudonocardiales</taxon>
        <taxon>Pseudonocardiaceae</taxon>
        <taxon>Pseudonocardia</taxon>
    </lineage>
</organism>
<dbReference type="Gene3D" id="3.40.190.10">
    <property type="entry name" value="Periplasmic binding protein-like II"/>
    <property type="match status" value="2"/>
</dbReference>
<evidence type="ECO:0000256" key="1">
    <source>
        <dbReference type="ARBA" id="ARBA00022729"/>
    </source>
</evidence>
<dbReference type="PANTHER" id="PTHR35936:SF19">
    <property type="entry name" value="AMINO-ACID-BINDING PROTEIN YXEM-RELATED"/>
    <property type="match status" value="1"/>
</dbReference>
<keyword evidence="5" id="KW-1185">Reference proteome</keyword>
<gene>
    <name evidence="4" type="ORF">FB558_7970</name>
</gene>
<dbReference type="Proteomes" id="UP000315677">
    <property type="component" value="Unassembled WGS sequence"/>
</dbReference>
<dbReference type="RefSeq" id="WP_246107095.1">
    <property type="nucleotide sequence ID" value="NZ_VFPA01000007.1"/>
</dbReference>
<name>A0A543CYF9_9PSEU</name>
<dbReference type="AlphaFoldDB" id="A0A543CYF9"/>
<evidence type="ECO:0000313" key="5">
    <source>
        <dbReference type="Proteomes" id="UP000315677"/>
    </source>
</evidence>
<protein>
    <submittedName>
        <fullName evidence="4">Cyclohexadienyl dehydratase</fullName>
    </submittedName>
</protein>
<proteinExistence type="predicted"/>
<evidence type="ECO:0000313" key="4">
    <source>
        <dbReference type="EMBL" id="TQM02109.1"/>
    </source>
</evidence>
<dbReference type="SMART" id="SM00062">
    <property type="entry name" value="PBPb"/>
    <property type="match status" value="1"/>
</dbReference>
<sequence length="270" mass="29466">MIAKRRVGRIVASGLAALALVAGCGAASEDDAGPAPQSVLDAVLARGEVKVCSTGDYRPFTHLDPATGRWEGIDVDMAGDLAHRLGVRLTLVQTTWGTLVDDLGRTCDLAMGGISVTTERATRAFYSDAYLVDGKTPITRCENAARFQTLEQIDQPGVRAVVNPGGTNEEFADTHLDQATIVRHPDNNTIFEEVLAGRADLMITDATETRWQARQHPELCAMHPDAPFTFSEKAYLLPRGDVVLQEWVDNWLHIARNDGTYDRFARPHLG</sequence>
<dbReference type="SUPFAM" id="SSF53850">
    <property type="entry name" value="Periplasmic binding protein-like II"/>
    <property type="match status" value="1"/>
</dbReference>
<dbReference type="Pfam" id="PF00497">
    <property type="entry name" value="SBP_bac_3"/>
    <property type="match status" value="1"/>
</dbReference>
<feature type="signal peptide" evidence="2">
    <location>
        <begin position="1"/>
        <end position="27"/>
    </location>
</feature>
<dbReference type="EMBL" id="VFPA01000007">
    <property type="protein sequence ID" value="TQM02109.1"/>
    <property type="molecule type" value="Genomic_DNA"/>
</dbReference>
<evidence type="ECO:0000259" key="3">
    <source>
        <dbReference type="SMART" id="SM00062"/>
    </source>
</evidence>
<evidence type="ECO:0000256" key="2">
    <source>
        <dbReference type="SAM" id="SignalP"/>
    </source>
</evidence>
<dbReference type="PROSITE" id="PS51257">
    <property type="entry name" value="PROKAR_LIPOPROTEIN"/>
    <property type="match status" value="1"/>
</dbReference>
<reference evidence="4 5" key="1">
    <citation type="submission" date="2019-06" db="EMBL/GenBank/DDBJ databases">
        <title>Sequencing the genomes of 1000 actinobacteria strains.</title>
        <authorList>
            <person name="Klenk H.-P."/>
        </authorList>
    </citation>
    <scope>NUCLEOTIDE SEQUENCE [LARGE SCALE GENOMIC DNA]</scope>
    <source>
        <strain evidence="4 5">DSM 45301</strain>
    </source>
</reference>
<feature type="domain" description="Solute-binding protein family 3/N-terminal" evidence="3">
    <location>
        <begin position="48"/>
        <end position="267"/>
    </location>
</feature>
<comment type="caution">
    <text evidence="4">The sequence shown here is derived from an EMBL/GenBank/DDBJ whole genome shotgun (WGS) entry which is preliminary data.</text>
</comment>
<dbReference type="InterPro" id="IPR001638">
    <property type="entry name" value="Solute-binding_3/MltF_N"/>
</dbReference>
<accession>A0A543CYF9</accession>
<keyword evidence="1 2" id="KW-0732">Signal</keyword>
<dbReference type="PANTHER" id="PTHR35936">
    <property type="entry name" value="MEMBRANE-BOUND LYTIC MUREIN TRANSGLYCOSYLASE F"/>
    <property type="match status" value="1"/>
</dbReference>